<dbReference type="InterPro" id="IPR027417">
    <property type="entry name" value="P-loop_NTPase"/>
</dbReference>
<dbReference type="SMART" id="SM00464">
    <property type="entry name" value="LON"/>
    <property type="match status" value="1"/>
</dbReference>
<dbReference type="PROSITE" id="PS01046">
    <property type="entry name" value="LON_SER"/>
    <property type="match status" value="1"/>
</dbReference>
<evidence type="ECO:0000256" key="6">
    <source>
        <dbReference type="ARBA" id="ARBA00022825"/>
    </source>
</evidence>
<feature type="active site" evidence="9 11">
    <location>
        <position position="802"/>
    </location>
</feature>
<keyword evidence="6 9" id="KW-0720">Serine protease</keyword>
<dbReference type="InterPro" id="IPR015947">
    <property type="entry name" value="PUA-like_sf"/>
</dbReference>
<evidence type="ECO:0000256" key="15">
    <source>
        <dbReference type="SAM" id="MobiDB-lite"/>
    </source>
</evidence>
<dbReference type="InterPro" id="IPR004815">
    <property type="entry name" value="Lon_bac/euk-typ"/>
</dbReference>
<dbReference type="InterPro" id="IPR020568">
    <property type="entry name" value="Ribosomal_Su5_D2-typ_SF"/>
</dbReference>
<dbReference type="GO" id="GO:0005524">
    <property type="term" value="F:ATP binding"/>
    <property type="evidence" value="ECO:0007669"/>
    <property type="project" value="UniProtKB-UniRule"/>
</dbReference>
<feature type="compositionally biased region" description="Basic and acidic residues" evidence="15">
    <location>
        <begin position="47"/>
        <end position="60"/>
    </location>
</feature>
<dbReference type="EC" id="3.4.21.53" evidence="9 10"/>
<dbReference type="Gene3D" id="2.30.130.40">
    <property type="entry name" value="LON domain-like"/>
    <property type="match status" value="1"/>
</dbReference>
<dbReference type="Gene3D" id="3.30.230.10">
    <property type="match status" value="1"/>
</dbReference>
<dbReference type="GO" id="GO:0006515">
    <property type="term" value="P:protein quality control for misfolded or incompletely synthesized proteins"/>
    <property type="evidence" value="ECO:0007669"/>
    <property type="project" value="UniProtKB-UniRule"/>
</dbReference>
<comment type="similarity">
    <text evidence="9 10 13 14">Belongs to the peptidase S16 family.</text>
</comment>
<feature type="domain" description="Lon proteolytic" evidence="16">
    <location>
        <begin position="715"/>
        <end position="896"/>
    </location>
</feature>
<dbReference type="SUPFAM" id="SSF88697">
    <property type="entry name" value="PUA domain-like"/>
    <property type="match status" value="1"/>
</dbReference>
<dbReference type="SUPFAM" id="SSF52540">
    <property type="entry name" value="P-loop containing nucleoside triphosphate hydrolases"/>
    <property type="match status" value="1"/>
</dbReference>
<dbReference type="InterPro" id="IPR003593">
    <property type="entry name" value="AAA+_ATPase"/>
</dbReference>
<dbReference type="InterPro" id="IPR027543">
    <property type="entry name" value="Lon_bac"/>
</dbReference>
<dbReference type="GO" id="GO:0004252">
    <property type="term" value="F:serine-type endopeptidase activity"/>
    <property type="evidence" value="ECO:0007669"/>
    <property type="project" value="UniProtKB-UniRule"/>
</dbReference>
<dbReference type="FunFam" id="3.30.230.10:FF:000019">
    <property type="entry name" value="Lon protease homolog 2, peroxisomal"/>
    <property type="match status" value="1"/>
</dbReference>
<comment type="subcellular location">
    <subcellularLocation>
        <location evidence="1 9 10">Cytoplasm</location>
    </subcellularLocation>
</comment>
<comment type="subunit">
    <text evidence="9 10">Homohexamer. Organized in a ring with a central cavity.</text>
</comment>
<comment type="catalytic activity">
    <reaction evidence="9 10 13">
        <text>Hydrolysis of proteins in presence of ATP.</text>
        <dbReference type="EC" id="3.4.21.53"/>
    </reaction>
</comment>
<dbReference type="PIRSF" id="PIRSF001174">
    <property type="entry name" value="Lon_proteas"/>
    <property type="match status" value="1"/>
</dbReference>
<evidence type="ECO:0000259" key="17">
    <source>
        <dbReference type="PROSITE" id="PS51787"/>
    </source>
</evidence>
<sequence>MTADHDDGPKDGNDDRSDDANGAATRARTSRATKKTRAAKKSRTAKKASEKPRRRERDGDGDSNGDTPSKDGGDDVPADDLPTIEIPPTGVIDLPIGANAIDLSRLFDSPQRPATDDTDQAPLADDEMIVVAVHGMVLFPGVVLPVVVSREKSILALQAAMRSDRPIGLLLQREADIDAPSPADLYHVGTTASIVRYVTTPDGAHHVIVQGQKRFRATKFVRSEPYFVCKVELLEERALPKGRGKAKAEKSLEARVMHLKFQASEALSLLPETPEELLGAIQESGSPSALTDLIATFMELPNEEKQQILETAELIPRMELVSAKLAHLIEVLSLSKELRVKTRGTMEKAQREYFLREQLKTIQAELGEDAAPELQELSEAIGAAGLPADIEKEVRKELARLERMPEQAAEYGMLRNYLETVVELPWSKLSTDRIDLKRAKRILDEDHYGLEKVKRRILEFLAVRKLKPDGKSPILCLVGPPGVGKTSLGRSVARAMGREFVRISLGGVHDESEIRGHRRTYVGAMPGSIVQGMRRAGKANPVFMLDEMDKLGQSFQGDPSSALLEVLDPEQNKTFKDHYLGVPFDLSRVMFIATANVLDQIPGPLRDRCEVIELNSYTEQEKLEIAKRYLIDRQRSENGLTLKQFKLDDAALLEIVRHHTAEAGCRNLERKIGAVARWVATRIAGNERRSMTVRKSDVTEILGPRRFEDERRLRTAVPGVATGLAWTPFGGDILFIETTLMPGKGEIVLTGQLGDVMKESARAAVSLVKSRAVALGLDEKPFEDKDLHIHLPAGAIPKDGPSAGVTLFTALVSLLTKRRIDPELAMTGEISLRGLVLPVGGIKEKVIAAHRAGIRRILLPKANAKDELDIPASTRRDLELIYVEKVDDVLEQAFALPSKKPAAKKSAKKRASKKRASKKRTSKKRAGTKPGRTSTAK</sequence>
<dbReference type="RefSeq" id="WP_419185861.1">
    <property type="nucleotide sequence ID" value="NZ_CP036290.1"/>
</dbReference>
<dbReference type="FunFam" id="3.40.50.300:FF:000382">
    <property type="entry name" value="Lon protease homolog 2, peroxisomal"/>
    <property type="match status" value="1"/>
</dbReference>
<dbReference type="CDD" id="cd19500">
    <property type="entry name" value="RecA-like_Lon"/>
    <property type="match status" value="1"/>
</dbReference>
<feature type="domain" description="Lon N-terminal" evidence="17">
    <location>
        <begin position="128"/>
        <end position="329"/>
    </location>
</feature>
<dbReference type="PROSITE" id="PS51787">
    <property type="entry name" value="LON_N"/>
    <property type="match status" value="1"/>
</dbReference>
<evidence type="ECO:0000256" key="11">
    <source>
        <dbReference type="PIRSR" id="PIRSR001174-1"/>
    </source>
</evidence>
<keyword evidence="3 9" id="KW-0645">Protease</keyword>
<dbReference type="InterPro" id="IPR008269">
    <property type="entry name" value="Lon_proteolytic"/>
</dbReference>
<dbReference type="GO" id="GO:0016887">
    <property type="term" value="F:ATP hydrolysis activity"/>
    <property type="evidence" value="ECO:0007669"/>
    <property type="project" value="UniProtKB-UniRule"/>
</dbReference>
<dbReference type="InterPro" id="IPR027065">
    <property type="entry name" value="Lon_Prtase"/>
</dbReference>
<keyword evidence="4 9" id="KW-0547">Nucleotide-binding</keyword>
<evidence type="ECO:0000256" key="4">
    <source>
        <dbReference type="ARBA" id="ARBA00022741"/>
    </source>
</evidence>
<dbReference type="Gene3D" id="3.40.50.300">
    <property type="entry name" value="P-loop containing nucleotide triphosphate hydrolases"/>
    <property type="match status" value="1"/>
</dbReference>
<dbReference type="HAMAP" id="MF_01973">
    <property type="entry name" value="lon_bact"/>
    <property type="match status" value="1"/>
</dbReference>
<dbReference type="InterPro" id="IPR003959">
    <property type="entry name" value="ATPase_AAA_core"/>
</dbReference>
<evidence type="ECO:0000256" key="3">
    <source>
        <dbReference type="ARBA" id="ARBA00022670"/>
    </source>
</evidence>
<dbReference type="Pfam" id="PF22667">
    <property type="entry name" value="Lon_lid"/>
    <property type="match status" value="1"/>
</dbReference>
<evidence type="ECO:0000256" key="9">
    <source>
        <dbReference type="HAMAP-Rule" id="MF_01973"/>
    </source>
</evidence>
<feature type="region of interest" description="Disordered" evidence="15">
    <location>
        <begin position="1"/>
        <end position="92"/>
    </location>
</feature>
<dbReference type="Pfam" id="PF02190">
    <property type="entry name" value="LON_substr_bdg"/>
    <property type="match status" value="1"/>
</dbReference>
<dbReference type="PROSITE" id="PS51786">
    <property type="entry name" value="LON_PROTEOLYTIC"/>
    <property type="match status" value="1"/>
</dbReference>
<dbReference type="EMBL" id="CP036290">
    <property type="protein sequence ID" value="QDU85313.1"/>
    <property type="molecule type" value="Genomic_DNA"/>
</dbReference>
<gene>
    <name evidence="18" type="primary">lon2_3</name>
    <name evidence="9" type="synonym">lon</name>
    <name evidence="18" type="ORF">Pla163_24410</name>
</gene>
<dbReference type="GO" id="GO:0004176">
    <property type="term" value="F:ATP-dependent peptidase activity"/>
    <property type="evidence" value="ECO:0007669"/>
    <property type="project" value="UniProtKB-UniRule"/>
</dbReference>
<feature type="compositionally biased region" description="Basic and acidic residues" evidence="15">
    <location>
        <begin position="1"/>
        <end position="19"/>
    </location>
</feature>
<proteinExistence type="evidence at transcript level"/>
<dbReference type="SUPFAM" id="SSF54211">
    <property type="entry name" value="Ribosomal protein S5 domain 2-like"/>
    <property type="match status" value="1"/>
</dbReference>
<dbReference type="SMART" id="SM00382">
    <property type="entry name" value="AAA"/>
    <property type="match status" value="1"/>
</dbReference>
<dbReference type="InterPro" id="IPR003111">
    <property type="entry name" value="Lon_prtase_N"/>
</dbReference>
<protein>
    <recommendedName>
        <fullName evidence="9 10">Lon protease</fullName>
        <ecNumber evidence="9 10">3.4.21.53</ecNumber>
    </recommendedName>
    <alternativeName>
        <fullName evidence="9">ATP-dependent protease La</fullName>
    </alternativeName>
</protein>
<feature type="compositionally biased region" description="Basic residues" evidence="15">
    <location>
        <begin position="901"/>
        <end position="927"/>
    </location>
</feature>
<dbReference type="InterPro" id="IPR046336">
    <property type="entry name" value="Lon_prtase_N_sf"/>
</dbReference>
<feature type="region of interest" description="Disordered" evidence="15">
    <location>
        <begin position="898"/>
        <end position="937"/>
    </location>
</feature>
<feature type="binding site" evidence="9 12">
    <location>
        <begin position="479"/>
        <end position="486"/>
    </location>
    <ligand>
        <name>ATP</name>
        <dbReference type="ChEBI" id="CHEBI:30616"/>
    </ligand>
</feature>
<dbReference type="InterPro" id="IPR014721">
    <property type="entry name" value="Ribsml_uS5_D2-typ_fold_subgr"/>
</dbReference>
<evidence type="ECO:0000256" key="2">
    <source>
        <dbReference type="ARBA" id="ARBA00022490"/>
    </source>
</evidence>
<dbReference type="InterPro" id="IPR008268">
    <property type="entry name" value="Peptidase_S16_AS"/>
</dbReference>
<keyword evidence="2 9" id="KW-0963">Cytoplasm</keyword>
<evidence type="ECO:0000256" key="1">
    <source>
        <dbReference type="ARBA" id="ARBA00004496"/>
    </source>
</evidence>
<evidence type="ECO:0000256" key="8">
    <source>
        <dbReference type="ARBA" id="ARBA00023016"/>
    </source>
</evidence>
<reference evidence="18 19" key="1">
    <citation type="submission" date="2019-02" db="EMBL/GenBank/DDBJ databases">
        <title>Deep-cultivation of Planctomycetes and their phenomic and genomic characterization uncovers novel biology.</title>
        <authorList>
            <person name="Wiegand S."/>
            <person name="Jogler M."/>
            <person name="Boedeker C."/>
            <person name="Pinto D."/>
            <person name="Vollmers J."/>
            <person name="Rivas-Marin E."/>
            <person name="Kohn T."/>
            <person name="Peeters S.H."/>
            <person name="Heuer A."/>
            <person name="Rast P."/>
            <person name="Oberbeckmann S."/>
            <person name="Bunk B."/>
            <person name="Jeske O."/>
            <person name="Meyerdierks A."/>
            <person name="Storesund J.E."/>
            <person name="Kallscheuer N."/>
            <person name="Luecker S."/>
            <person name="Lage O.M."/>
            <person name="Pohl T."/>
            <person name="Merkel B.J."/>
            <person name="Hornburger P."/>
            <person name="Mueller R.-W."/>
            <person name="Bruemmer F."/>
            <person name="Labrenz M."/>
            <person name="Spormann A.M."/>
            <person name="Op den Camp H."/>
            <person name="Overmann J."/>
            <person name="Amann R."/>
            <person name="Jetten M.S.M."/>
            <person name="Mascher T."/>
            <person name="Medema M.H."/>
            <person name="Devos D.P."/>
            <person name="Kaster A.-K."/>
            <person name="Ovreas L."/>
            <person name="Rohde M."/>
            <person name="Galperin M.Y."/>
            <person name="Jogler C."/>
        </authorList>
    </citation>
    <scope>NUCLEOTIDE SEQUENCE [LARGE SCALE GENOMIC DNA]</scope>
    <source>
        <strain evidence="18 19">Pla163</strain>
    </source>
</reference>
<dbReference type="GO" id="GO:0034605">
    <property type="term" value="P:cellular response to heat"/>
    <property type="evidence" value="ECO:0007669"/>
    <property type="project" value="UniProtKB-UniRule"/>
</dbReference>
<keyword evidence="5 9" id="KW-0378">Hydrolase</keyword>
<evidence type="ECO:0000256" key="7">
    <source>
        <dbReference type="ARBA" id="ARBA00022840"/>
    </source>
</evidence>
<keyword evidence="19" id="KW-1185">Reference proteome</keyword>
<dbReference type="PANTHER" id="PTHR10046">
    <property type="entry name" value="ATP DEPENDENT LON PROTEASE FAMILY MEMBER"/>
    <property type="match status" value="1"/>
</dbReference>
<feature type="active site" evidence="9 11">
    <location>
        <position position="845"/>
    </location>
</feature>
<dbReference type="Pfam" id="PF05362">
    <property type="entry name" value="Lon_C"/>
    <property type="match status" value="1"/>
</dbReference>
<dbReference type="InterPro" id="IPR054594">
    <property type="entry name" value="Lon_lid"/>
</dbReference>
<evidence type="ECO:0000256" key="5">
    <source>
        <dbReference type="ARBA" id="ARBA00022801"/>
    </source>
</evidence>
<evidence type="ECO:0000313" key="18">
    <source>
        <dbReference type="EMBL" id="QDU85313.1"/>
    </source>
</evidence>
<dbReference type="Gene3D" id="1.10.8.60">
    <property type="match status" value="1"/>
</dbReference>
<evidence type="ECO:0000313" key="19">
    <source>
        <dbReference type="Proteomes" id="UP000319342"/>
    </source>
</evidence>
<accession>A0A518D1E8</accession>
<organism evidence="18 19">
    <name type="scientific">Rohdeia mirabilis</name>
    <dbReference type="NCBI Taxonomy" id="2528008"/>
    <lineage>
        <taxon>Bacteria</taxon>
        <taxon>Pseudomonadati</taxon>
        <taxon>Planctomycetota</taxon>
        <taxon>Planctomycetia</taxon>
        <taxon>Planctomycetia incertae sedis</taxon>
        <taxon>Rohdeia</taxon>
    </lineage>
</organism>
<evidence type="ECO:0000256" key="14">
    <source>
        <dbReference type="RuleBase" id="RU000591"/>
    </source>
</evidence>
<dbReference type="GO" id="GO:0005737">
    <property type="term" value="C:cytoplasm"/>
    <property type="evidence" value="ECO:0007669"/>
    <property type="project" value="UniProtKB-SubCell"/>
</dbReference>
<dbReference type="PRINTS" id="PR00830">
    <property type="entry name" value="ENDOLAPTASE"/>
</dbReference>
<comment type="induction">
    <text evidence="9">By heat shock.</text>
</comment>
<evidence type="ECO:0000256" key="13">
    <source>
        <dbReference type="PROSITE-ProRule" id="PRU01122"/>
    </source>
</evidence>
<name>A0A518D1E8_9BACT</name>
<dbReference type="Gene3D" id="1.20.58.1480">
    <property type="match status" value="1"/>
</dbReference>
<dbReference type="AlphaFoldDB" id="A0A518D1E8"/>
<dbReference type="GO" id="GO:0043565">
    <property type="term" value="F:sequence-specific DNA binding"/>
    <property type="evidence" value="ECO:0007669"/>
    <property type="project" value="UniProtKB-UniRule"/>
</dbReference>
<evidence type="ECO:0000256" key="12">
    <source>
        <dbReference type="PIRSR" id="PIRSR001174-2"/>
    </source>
</evidence>
<keyword evidence="8 9" id="KW-0346">Stress response</keyword>
<evidence type="ECO:0000256" key="10">
    <source>
        <dbReference type="PIRNR" id="PIRNR001174"/>
    </source>
</evidence>
<feature type="compositionally biased region" description="Basic residues" evidence="15">
    <location>
        <begin position="28"/>
        <end position="46"/>
    </location>
</feature>
<keyword evidence="7 9" id="KW-0067">ATP-binding</keyword>
<dbReference type="Gene3D" id="1.20.5.5270">
    <property type="match status" value="1"/>
</dbReference>
<dbReference type="Pfam" id="PF00004">
    <property type="entry name" value="AAA"/>
    <property type="match status" value="1"/>
</dbReference>
<comment type="function">
    <text evidence="9">ATP-dependent serine protease that mediates the selective degradation of mutant and abnormal proteins as well as certain short-lived regulatory proteins. Required for cellular homeostasis and for survival from DNA damage and developmental changes induced by stress. Degrades polypeptides processively to yield small peptide fragments that are 5 to 10 amino acids long. Binds to DNA in a double-stranded, site-specific manner.</text>
</comment>
<evidence type="ECO:0000259" key="16">
    <source>
        <dbReference type="PROSITE" id="PS51786"/>
    </source>
</evidence>
<dbReference type="NCBIfam" id="TIGR00763">
    <property type="entry name" value="lon"/>
    <property type="match status" value="1"/>
</dbReference>
<dbReference type="Proteomes" id="UP000319342">
    <property type="component" value="Chromosome"/>
</dbReference>